<feature type="binding site" evidence="10">
    <location>
        <position position="107"/>
    </location>
    <ligand>
        <name>shikimate</name>
        <dbReference type="ChEBI" id="CHEBI:36208"/>
    </ligand>
</feature>
<keyword evidence="2 10" id="KW-0028">Amino-acid biosynthesis</keyword>
<dbReference type="GO" id="GO:0030266">
    <property type="term" value="F:quinate 3-dehydrogenase (NAD+) activity"/>
    <property type="evidence" value="ECO:0007669"/>
    <property type="project" value="UniProtKB-EC"/>
</dbReference>
<feature type="active site" description="Proton acceptor" evidence="10">
    <location>
        <position position="71"/>
    </location>
</feature>
<name>A0A0L0WEF4_GOTPU</name>
<evidence type="ECO:0000256" key="1">
    <source>
        <dbReference type="ARBA" id="ARBA00004871"/>
    </source>
</evidence>
<comment type="function">
    <text evidence="10">Involved in the biosynthesis of the chorismate, which leads to the biosynthesis of aromatic amino acids. Catalyzes the reversible NADPH linked reduction of 3-dehydroshikimate (DHSA) to yield shikimate (SA).</text>
</comment>
<proteinExistence type="inferred from homology"/>
<evidence type="ECO:0000313" key="13">
    <source>
        <dbReference type="EMBL" id="KNF09862.1"/>
    </source>
</evidence>
<comment type="caution">
    <text evidence="13">The sequence shown here is derived from an EMBL/GenBank/DDBJ whole genome shotgun (WGS) entry which is preliminary data.</text>
</comment>
<feature type="binding site" evidence="10">
    <location>
        <begin position="20"/>
        <end position="22"/>
    </location>
    <ligand>
        <name>shikimate</name>
        <dbReference type="ChEBI" id="CHEBI:36208"/>
    </ligand>
</feature>
<dbReference type="NCBIfam" id="TIGR00507">
    <property type="entry name" value="aroE"/>
    <property type="match status" value="1"/>
</dbReference>
<comment type="catalytic activity">
    <reaction evidence="6 10">
        <text>shikimate + NADP(+) = 3-dehydroshikimate + NADPH + H(+)</text>
        <dbReference type="Rhea" id="RHEA:17737"/>
        <dbReference type="ChEBI" id="CHEBI:15378"/>
        <dbReference type="ChEBI" id="CHEBI:16630"/>
        <dbReference type="ChEBI" id="CHEBI:36208"/>
        <dbReference type="ChEBI" id="CHEBI:57783"/>
        <dbReference type="ChEBI" id="CHEBI:58349"/>
        <dbReference type="EC" id="1.1.1.25"/>
    </reaction>
</comment>
<evidence type="ECO:0000256" key="2">
    <source>
        <dbReference type="ARBA" id="ARBA00022605"/>
    </source>
</evidence>
<evidence type="ECO:0000259" key="12">
    <source>
        <dbReference type="Pfam" id="PF08501"/>
    </source>
</evidence>
<dbReference type="UniPathway" id="UPA00053">
    <property type="reaction ID" value="UER00087"/>
</dbReference>
<keyword evidence="4 10" id="KW-0560">Oxidoreductase</keyword>
<feature type="binding site" evidence="10">
    <location>
        <position position="83"/>
    </location>
    <ligand>
        <name>NADP(+)</name>
        <dbReference type="ChEBI" id="CHEBI:58349"/>
    </ligand>
</feature>
<dbReference type="RefSeq" id="WP_050353609.1">
    <property type="nucleotide sequence ID" value="NZ_LGSS01000001.1"/>
</dbReference>
<dbReference type="InterPro" id="IPR046346">
    <property type="entry name" value="Aminoacid_DH-like_N_sf"/>
</dbReference>
<comment type="subunit">
    <text evidence="10">Homodimer.</text>
</comment>
<dbReference type="InterPro" id="IPR006151">
    <property type="entry name" value="Shikm_DH/Glu-tRNA_Rdtase"/>
</dbReference>
<evidence type="ECO:0000259" key="11">
    <source>
        <dbReference type="Pfam" id="PF01488"/>
    </source>
</evidence>
<dbReference type="HAMAP" id="MF_00222">
    <property type="entry name" value="Shikimate_DH_AroE"/>
    <property type="match status" value="1"/>
</dbReference>
<dbReference type="EMBL" id="LGSS01000001">
    <property type="protein sequence ID" value="KNF09862.1"/>
    <property type="molecule type" value="Genomic_DNA"/>
</dbReference>
<dbReference type="GO" id="GO:0008652">
    <property type="term" value="P:amino acid biosynthetic process"/>
    <property type="evidence" value="ECO:0007669"/>
    <property type="project" value="UniProtKB-KW"/>
</dbReference>
<feature type="binding site" evidence="10">
    <location>
        <position position="228"/>
    </location>
    <ligand>
        <name>shikimate</name>
        <dbReference type="ChEBI" id="CHEBI:36208"/>
    </ligand>
</feature>
<feature type="binding site" evidence="10">
    <location>
        <begin position="155"/>
        <end position="160"/>
    </location>
    <ligand>
        <name>NADP(+)</name>
        <dbReference type="ChEBI" id="CHEBI:58349"/>
    </ligand>
</feature>
<feature type="binding site" evidence="10">
    <location>
        <position position="256"/>
    </location>
    <ligand>
        <name>shikimate</name>
        <dbReference type="ChEBI" id="CHEBI:36208"/>
    </ligand>
</feature>
<comment type="pathway">
    <text evidence="1 10">Metabolic intermediate biosynthesis; chorismate biosynthesis; chorismate from D-erythrose 4-phosphate and phosphoenolpyruvate: step 4/7.</text>
</comment>
<evidence type="ECO:0000313" key="14">
    <source>
        <dbReference type="Proteomes" id="UP000037267"/>
    </source>
</evidence>
<keyword evidence="3 10" id="KW-0521">NADP</keyword>
<evidence type="ECO:0000256" key="7">
    <source>
        <dbReference type="ARBA" id="ARBA00051639"/>
    </source>
</evidence>
<feature type="binding site" evidence="10">
    <location>
        <position position="226"/>
    </location>
    <ligand>
        <name>NADP(+)</name>
        <dbReference type="ChEBI" id="CHEBI:58349"/>
    </ligand>
</feature>
<gene>
    <name evidence="10 13" type="primary">aroE</name>
    <name evidence="13" type="ORF">CLPU_1c00270</name>
</gene>
<dbReference type="GO" id="GO:0009073">
    <property type="term" value="P:aromatic amino acid family biosynthetic process"/>
    <property type="evidence" value="ECO:0007669"/>
    <property type="project" value="UniProtKB-KW"/>
</dbReference>
<dbReference type="STRING" id="1503.CLPU_1c00270"/>
<evidence type="ECO:0000256" key="4">
    <source>
        <dbReference type="ARBA" id="ARBA00023002"/>
    </source>
</evidence>
<feature type="binding site" evidence="10">
    <location>
        <begin position="131"/>
        <end position="135"/>
    </location>
    <ligand>
        <name>NADP(+)</name>
        <dbReference type="ChEBI" id="CHEBI:58349"/>
    </ligand>
</feature>
<dbReference type="Proteomes" id="UP000037267">
    <property type="component" value="Unassembled WGS sequence"/>
</dbReference>
<dbReference type="GO" id="GO:0050661">
    <property type="term" value="F:NADP binding"/>
    <property type="evidence" value="ECO:0007669"/>
    <property type="project" value="InterPro"/>
</dbReference>
<comment type="pathway">
    <text evidence="9">Aromatic compound metabolism; 3,4-dihydroxybenzoate biosynthesis; 3-dehydroquinate from D-quinate (NAD(+) route).</text>
</comment>
<feature type="domain" description="Quinate/shikimate 5-dehydrogenase/glutamyl-tRNA reductase" evidence="11">
    <location>
        <begin position="119"/>
        <end position="200"/>
    </location>
</feature>
<evidence type="ECO:0000256" key="3">
    <source>
        <dbReference type="ARBA" id="ARBA00022857"/>
    </source>
</evidence>
<comment type="catalytic activity">
    <reaction evidence="7">
        <text>L-quinate + NAD(+) = 3-dehydroquinate + NADH + H(+)</text>
        <dbReference type="Rhea" id="RHEA:22364"/>
        <dbReference type="ChEBI" id="CHEBI:15378"/>
        <dbReference type="ChEBI" id="CHEBI:29751"/>
        <dbReference type="ChEBI" id="CHEBI:32364"/>
        <dbReference type="ChEBI" id="CHEBI:57540"/>
        <dbReference type="ChEBI" id="CHEBI:57945"/>
        <dbReference type="EC" id="1.1.1.24"/>
    </reaction>
</comment>
<evidence type="ECO:0000256" key="5">
    <source>
        <dbReference type="ARBA" id="ARBA00023141"/>
    </source>
</evidence>
<dbReference type="InterPro" id="IPR036291">
    <property type="entry name" value="NAD(P)-bd_dom_sf"/>
</dbReference>
<evidence type="ECO:0000256" key="10">
    <source>
        <dbReference type="HAMAP-Rule" id="MF_00222"/>
    </source>
</evidence>
<dbReference type="CDD" id="cd01065">
    <property type="entry name" value="NAD_bind_Shikimate_DH"/>
    <property type="match status" value="1"/>
</dbReference>
<feature type="binding site" evidence="10">
    <location>
        <position position="67"/>
    </location>
    <ligand>
        <name>shikimate</name>
        <dbReference type="ChEBI" id="CHEBI:36208"/>
    </ligand>
</feature>
<accession>A0A0L0WEF4</accession>
<dbReference type="GO" id="GO:0052734">
    <property type="term" value="F:shikimate 3-dehydrogenase (NAD+) activity"/>
    <property type="evidence" value="ECO:0007669"/>
    <property type="project" value="RHEA"/>
</dbReference>
<dbReference type="PATRIC" id="fig|1503.3.peg.894"/>
<dbReference type="InterPro" id="IPR013708">
    <property type="entry name" value="Shikimate_DH-bd_N"/>
</dbReference>
<keyword evidence="5 10" id="KW-0057">Aromatic amino acid biosynthesis</keyword>
<keyword evidence="14" id="KW-1185">Reference proteome</keyword>
<evidence type="ECO:0000256" key="8">
    <source>
        <dbReference type="ARBA" id="ARBA00052329"/>
    </source>
</evidence>
<dbReference type="GO" id="GO:0004764">
    <property type="term" value="F:shikimate 3-dehydrogenase (NADP+) activity"/>
    <property type="evidence" value="ECO:0007669"/>
    <property type="project" value="UniProtKB-UniRule"/>
</dbReference>
<comment type="catalytic activity">
    <reaction evidence="8">
        <text>shikimate + NAD(+) = 3-dehydroshikimate + NADH + H(+)</text>
        <dbReference type="Rhea" id="RHEA:17741"/>
        <dbReference type="ChEBI" id="CHEBI:15378"/>
        <dbReference type="ChEBI" id="CHEBI:16630"/>
        <dbReference type="ChEBI" id="CHEBI:36208"/>
        <dbReference type="ChEBI" id="CHEBI:57540"/>
        <dbReference type="ChEBI" id="CHEBI:57945"/>
    </reaction>
</comment>
<dbReference type="AlphaFoldDB" id="A0A0L0WEF4"/>
<dbReference type="Pfam" id="PF08501">
    <property type="entry name" value="Shikimate_dh_N"/>
    <property type="match status" value="1"/>
</dbReference>
<dbReference type="PANTHER" id="PTHR21089">
    <property type="entry name" value="SHIKIMATE DEHYDROGENASE"/>
    <property type="match status" value="1"/>
</dbReference>
<dbReference type="SUPFAM" id="SSF53223">
    <property type="entry name" value="Aminoacid dehydrogenase-like, N-terminal domain"/>
    <property type="match status" value="1"/>
</dbReference>
<reference evidence="14" key="1">
    <citation type="submission" date="2015-07" db="EMBL/GenBank/DDBJ databases">
        <title>Draft genome sequence of the purine-degrading Gottschalkia purinilyticum DSM 1384 (formerly Clostridium purinilyticum).</title>
        <authorList>
            <person name="Poehlein A."/>
            <person name="Schiel-Bengelsdorf B."/>
            <person name="Bengelsdorf F.R."/>
            <person name="Daniel R."/>
            <person name="Duerre P."/>
        </authorList>
    </citation>
    <scope>NUCLEOTIDE SEQUENCE [LARGE SCALE GENOMIC DNA]</scope>
    <source>
        <strain evidence="14">DSM 1384</strain>
    </source>
</reference>
<feature type="domain" description="Shikimate dehydrogenase substrate binding N-terminal" evidence="12">
    <location>
        <begin position="12"/>
        <end position="94"/>
    </location>
</feature>
<sequence>MQIDSNTKLYCLIGHPISKSLSPDIHNYSFEQNNINAKYMAFDVLEENLESSIKGIKALGINGFNVTIPHKVNIIKYLDDIDEEAKLLGAVNTVKNVNGKLIGFNTDGRGFIQVLKDKNIKIKDKNILMIGAGGAARAISIILAKEGINKIKILNRTKEKSIEIINEIKEKFPNVIGTYGTLSENREEISDTDIAINCTSIGMYPDVNCLPIDPNIFPNDTIVCDIVYKPLLTKFLKVSQEIGLDTIGGLDMLIYQGILSEEIWLEKNVDKNMVINWFKKRKL</sequence>
<evidence type="ECO:0000256" key="9">
    <source>
        <dbReference type="ARBA" id="ARBA00060613"/>
    </source>
</evidence>
<feature type="binding site" evidence="10">
    <location>
        <position position="92"/>
    </location>
    <ligand>
        <name>shikimate</name>
        <dbReference type="ChEBI" id="CHEBI:36208"/>
    </ligand>
</feature>
<dbReference type="GO" id="GO:0009423">
    <property type="term" value="P:chorismate biosynthetic process"/>
    <property type="evidence" value="ECO:0007669"/>
    <property type="project" value="UniProtKB-UniRule"/>
</dbReference>
<dbReference type="FunFam" id="3.40.50.720:FF:000086">
    <property type="entry name" value="Quinate/shikimate dehydrogenase"/>
    <property type="match status" value="1"/>
</dbReference>
<dbReference type="SUPFAM" id="SSF51735">
    <property type="entry name" value="NAD(P)-binding Rossmann-fold domains"/>
    <property type="match status" value="1"/>
</dbReference>
<dbReference type="EC" id="1.1.1.25" evidence="10"/>
<dbReference type="PANTHER" id="PTHR21089:SF1">
    <property type="entry name" value="BIFUNCTIONAL 3-DEHYDROQUINATE DEHYDRATASE_SHIKIMATE DEHYDROGENASE, CHLOROPLASTIC"/>
    <property type="match status" value="1"/>
</dbReference>
<dbReference type="InterPro" id="IPR022893">
    <property type="entry name" value="Shikimate_DH_fam"/>
</dbReference>
<organism evidence="13 14">
    <name type="scientific">Gottschalkia purinilytica</name>
    <name type="common">Clostridium purinilyticum</name>
    <dbReference type="NCBI Taxonomy" id="1503"/>
    <lineage>
        <taxon>Bacteria</taxon>
        <taxon>Bacillati</taxon>
        <taxon>Bacillota</taxon>
        <taxon>Tissierellia</taxon>
        <taxon>Tissierellales</taxon>
        <taxon>Gottschalkiaceae</taxon>
        <taxon>Gottschalkia</taxon>
    </lineage>
</organism>
<evidence type="ECO:0000256" key="6">
    <source>
        <dbReference type="ARBA" id="ARBA00049442"/>
    </source>
</evidence>
<dbReference type="Gene3D" id="3.40.50.720">
    <property type="entry name" value="NAD(P)-binding Rossmann-like Domain"/>
    <property type="match status" value="1"/>
</dbReference>
<feature type="binding site" evidence="10">
    <location>
        <position position="249"/>
    </location>
    <ligand>
        <name>NADP(+)</name>
        <dbReference type="ChEBI" id="CHEBI:58349"/>
    </ligand>
</feature>
<dbReference type="InterPro" id="IPR011342">
    <property type="entry name" value="Shikimate_DH"/>
</dbReference>
<comment type="similarity">
    <text evidence="10">Belongs to the shikimate dehydrogenase family.</text>
</comment>
<dbReference type="Gene3D" id="3.40.50.10860">
    <property type="entry name" value="Leucine Dehydrogenase, chain A, domain 1"/>
    <property type="match status" value="1"/>
</dbReference>
<dbReference type="OrthoDB" id="9792692at2"/>
<dbReference type="GO" id="GO:0019632">
    <property type="term" value="P:shikimate metabolic process"/>
    <property type="evidence" value="ECO:0007669"/>
    <property type="project" value="InterPro"/>
</dbReference>
<protein>
    <recommendedName>
        <fullName evidence="10">Shikimate dehydrogenase (NADP(+))</fullName>
        <shortName evidence="10">SDH</shortName>
        <ecNumber evidence="10">1.1.1.25</ecNumber>
    </recommendedName>
</protein>
<dbReference type="Pfam" id="PF01488">
    <property type="entry name" value="Shikimate_DH"/>
    <property type="match status" value="1"/>
</dbReference>